<protein>
    <submittedName>
        <fullName evidence="1">Ovule protein</fullName>
    </submittedName>
</protein>
<dbReference type="AGR" id="WB:WBGene00235134"/>
<proteinExistence type="predicted"/>
<name>N1NTN1_CAEEL</name>
<accession>N1NTN1</accession>
<dbReference type="RefSeq" id="NP_001294089.1">
    <property type="nucleotide sequence ID" value="NM_001307160.1"/>
</dbReference>
<evidence type="ECO:0000313" key="1">
    <source>
        <dbReference type="EMBL" id="CCW46015.1"/>
    </source>
</evidence>
<organism evidence="1 2">
    <name type="scientific">Caenorhabditis elegans</name>
    <dbReference type="NCBI Taxonomy" id="6239"/>
    <lineage>
        <taxon>Eukaryota</taxon>
        <taxon>Metazoa</taxon>
        <taxon>Ecdysozoa</taxon>
        <taxon>Nematoda</taxon>
        <taxon>Chromadorea</taxon>
        <taxon>Rhabditida</taxon>
        <taxon>Rhabditina</taxon>
        <taxon>Rhabditomorpha</taxon>
        <taxon>Rhabditoidea</taxon>
        <taxon>Rhabditidae</taxon>
        <taxon>Peloderinae</taxon>
        <taxon>Caenorhabditis</taxon>
    </lineage>
</organism>
<gene>
    <name evidence="1" type="ORF">CELE_R07H5.16</name>
    <name evidence="1 3" type="ORF">R07H5.16</name>
</gene>
<dbReference type="CTD" id="24104795"/>
<evidence type="ECO:0000313" key="3">
    <source>
        <dbReference type="WormBase" id="R07H5.16"/>
    </source>
</evidence>
<dbReference type="Proteomes" id="UP000001940">
    <property type="component" value="Chromosome IV"/>
</dbReference>
<reference evidence="1 2" key="1">
    <citation type="journal article" date="1998" name="Science">
        <title>Genome sequence of the nematode C. elegans: a platform for investigating biology.</title>
        <authorList>
            <consortium name="The C. elegans sequencing consortium"/>
            <person name="Sulson J.E."/>
            <person name="Waterston R."/>
        </authorList>
    </citation>
    <scope>NUCLEOTIDE SEQUENCE [LARGE SCALE GENOMIC DNA]</scope>
    <source>
        <strain evidence="1 2">Bristol N2</strain>
    </source>
</reference>
<dbReference type="HOGENOM" id="CLU_3034380_0_0_1"/>
<dbReference type="GeneID" id="24104795"/>
<sequence>MSRPSKTNKCQILHTSPISRIYFFNHNSAKTCFFLYICLCTRYSPQLYVSFLGNQ</sequence>
<dbReference type="AlphaFoldDB" id="N1NTN1"/>
<dbReference type="PaxDb" id="6239-R07H5.16"/>
<dbReference type="InParanoid" id="N1NTN1"/>
<dbReference type="KEGG" id="cel:CELE_R07H5.16"/>
<dbReference type="WormBase" id="R07H5.16">
    <property type="protein sequence ID" value="CE48357"/>
    <property type="gene ID" value="WBGene00235134"/>
</dbReference>
<dbReference type="Bgee" id="WBGene00235134">
    <property type="expression patterns" value="Expressed in larva"/>
</dbReference>
<evidence type="ECO:0000313" key="2">
    <source>
        <dbReference type="Proteomes" id="UP000001940"/>
    </source>
</evidence>
<dbReference type="EMBL" id="BX284604">
    <property type="protein sequence ID" value="CCW46015.1"/>
    <property type="molecule type" value="Genomic_DNA"/>
</dbReference>
<keyword evidence="2" id="KW-1185">Reference proteome</keyword>